<dbReference type="PANTHER" id="PTHR11157">
    <property type="entry name" value="FATTY ACID ACYL TRANSFERASE-RELATED"/>
    <property type="match status" value="1"/>
</dbReference>
<dbReference type="PROSITE" id="PS01188">
    <property type="entry name" value="ELO"/>
    <property type="match status" value="1"/>
</dbReference>
<evidence type="ECO:0000256" key="4">
    <source>
        <dbReference type="ARBA" id="ARBA00022692"/>
    </source>
</evidence>
<keyword evidence="2 10" id="KW-0444">Lipid biosynthesis</keyword>
<keyword evidence="5 10" id="KW-0276">Fatty acid metabolism</keyword>
<feature type="transmembrane region" description="Helical" evidence="10">
    <location>
        <begin position="100"/>
        <end position="122"/>
    </location>
</feature>
<name>A0A4Y2CMM6_ARAVE</name>
<evidence type="ECO:0000256" key="10">
    <source>
        <dbReference type="RuleBase" id="RU361115"/>
    </source>
</evidence>
<dbReference type="PANTHER" id="PTHR11157:SF69">
    <property type="entry name" value="ELONGATION OF VERY LONG CHAIN FATTY ACIDS PROTEIN 7"/>
    <property type="match status" value="1"/>
</dbReference>
<evidence type="ECO:0000256" key="7">
    <source>
        <dbReference type="ARBA" id="ARBA00023098"/>
    </source>
</evidence>
<evidence type="ECO:0000313" key="12">
    <source>
        <dbReference type="Proteomes" id="UP000499080"/>
    </source>
</evidence>
<sequence>MKPGTAPLLHRHLFLKYGWISTYSWRCEPIDISNNPTALFTVRIMWMFYISKVIEYLDTVIFVLRKKDSQINFLHVFHHSTVPLTTWLSVSYGPGGYNTFFALVNSLTHVWMYSYYGLAAVGPRMQKFLWWKKYLTLIQMIEFAQRLINADLQNAKPVLYEIFRLTHLHVELEGVVTKATGELAYNSECAFPECTRNQDIDSLASP</sequence>
<keyword evidence="6 10" id="KW-1133">Transmembrane helix</keyword>
<dbReference type="Proteomes" id="UP000499080">
    <property type="component" value="Unassembled WGS sequence"/>
</dbReference>
<keyword evidence="3 10" id="KW-0808">Transferase</keyword>
<keyword evidence="7 10" id="KW-0443">Lipid metabolism</keyword>
<comment type="similarity">
    <text evidence="10">Belongs to the ELO family.</text>
</comment>
<gene>
    <name evidence="11" type="primary">Elovl1_3</name>
    <name evidence="11" type="ORF">AVEN_126105_1</name>
</gene>
<feature type="transmembrane region" description="Helical" evidence="10">
    <location>
        <begin position="76"/>
        <end position="94"/>
    </location>
</feature>
<dbReference type="InterPro" id="IPR002076">
    <property type="entry name" value="ELO_fam"/>
</dbReference>
<dbReference type="EMBL" id="BGPR01000209">
    <property type="protein sequence ID" value="GBM04958.1"/>
    <property type="molecule type" value="Genomic_DNA"/>
</dbReference>
<feature type="transmembrane region" description="Helical" evidence="10">
    <location>
        <begin position="44"/>
        <end position="64"/>
    </location>
</feature>
<dbReference type="OrthoDB" id="6436080at2759"/>
<dbReference type="InterPro" id="IPR030457">
    <property type="entry name" value="ELO_CS"/>
</dbReference>
<dbReference type="GO" id="GO:0034626">
    <property type="term" value="P:fatty acid elongation, polyunsaturated fatty acid"/>
    <property type="evidence" value="ECO:0007669"/>
    <property type="project" value="TreeGrafter"/>
</dbReference>
<dbReference type="GO" id="GO:0030148">
    <property type="term" value="P:sphingolipid biosynthetic process"/>
    <property type="evidence" value="ECO:0007669"/>
    <property type="project" value="TreeGrafter"/>
</dbReference>
<dbReference type="EC" id="2.3.1.199" evidence="10"/>
<dbReference type="GO" id="GO:0019367">
    <property type="term" value="P:fatty acid elongation, saturated fatty acid"/>
    <property type="evidence" value="ECO:0007669"/>
    <property type="project" value="TreeGrafter"/>
</dbReference>
<keyword evidence="4 10" id="KW-0812">Transmembrane</keyword>
<dbReference type="AlphaFoldDB" id="A0A4Y2CMM6"/>
<protein>
    <recommendedName>
        <fullName evidence="10">Elongation of very long chain fatty acids protein</fullName>
        <ecNumber evidence="10">2.3.1.199</ecNumber>
    </recommendedName>
    <alternativeName>
        <fullName evidence="10">Very-long-chain 3-oxoacyl-CoA synthase</fullName>
    </alternativeName>
</protein>
<accession>A0A4Y2CMM6</accession>
<comment type="subcellular location">
    <subcellularLocation>
        <location evidence="1">Membrane</location>
        <topology evidence="1">Multi-pass membrane protein</topology>
    </subcellularLocation>
</comment>
<dbReference type="GO" id="GO:0009922">
    <property type="term" value="F:fatty acid elongase activity"/>
    <property type="evidence" value="ECO:0007669"/>
    <property type="project" value="UniProtKB-EC"/>
</dbReference>
<evidence type="ECO:0000256" key="6">
    <source>
        <dbReference type="ARBA" id="ARBA00022989"/>
    </source>
</evidence>
<reference evidence="11 12" key="1">
    <citation type="journal article" date="2019" name="Sci. Rep.">
        <title>Orb-weaving spider Araneus ventricosus genome elucidates the spidroin gene catalogue.</title>
        <authorList>
            <person name="Kono N."/>
            <person name="Nakamura H."/>
            <person name="Ohtoshi R."/>
            <person name="Moran D.A.P."/>
            <person name="Shinohara A."/>
            <person name="Yoshida Y."/>
            <person name="Fujiwara M."/>
            <person name="Mori M."/>
            <person name="Tomita M."/>
            <person name="Arakawa K."/>
        </authorList>
    </citation>
    <scope>NUCLEOTIDE SEQUENCE [LARGE SCALE GENOMIC DNA]</scope>
</reference>
<comment type="caution">
    <text evidence="10">Lacks conserved residue(s) required for the propagation of feature annotation.</text>
</comment>
<dbReference type="GO" id="GO:0005789">
    <property type="term" value="C:endoplasmic reticulum membrane"/>
    <property type="evidence" value="ECO:0007669"/>
    <property type="project" value="TreeGrafter"/>
</dbReference>
<evidence type="ECO:0000256" key="1">
    <source>
        <dbReference type="ARBA" id="ARBA00004141"/>
    </source>
</evidence>
<proteinExistence type="inferred from homology"/>
<dbReference type="GO" id="GO:0042761">
    <property type="term" value="P:very long-chain fatty acid biosynthetic process"/>
    <property type="evidence" value="ECO:0007669"/>
    <property type="project" value="TreeGrafter"/>
</dbReference>
<keyword evidence="12" id="KW-1185">Reference proteome</keyword>
<evidence type="ECO:0000256" key="2">
    <source>
        <dbReference type="ARBA" id="ARBA00022516"/>
    </source>
</evidence>
<dbReference type="Pfam" id="PF01151">
    <property type="entry name" value="ELO"/>
    <property type="match status" value="1"/>
</dbReference>
<evidence type="ECO:0000313" key="11">
    <source>
        <dbReference type="EMBL" id="GBM04958.1"/>
    </source>
</evidence>
<comment type="caution">
    <text evidence="11">The sequence shown here is derived from an EMBL/GenBank/DDBJ whole genome shotgun (WGS) entry which is preliminary data.</text>
</comment>
<evidence type="ECO:0000256" key="5">
    <source>
        <dbReference type="ARBA" id="ARBA00022832"/>
    </source>
</evidence>
<organism evidence="11 12">
    <name type="scientific">Araneus ventricosus</name>
    <name type="common">Orbweaver spider</name>
    <name type="synonym">Epeira ventricosa</name>
    <dbReference type="NCBI Taxonomy" id="182803"/>
    <lineage>
        <taxon>Eukaryota</taxon>
        <taxon>Metazoa</taxon>
        <taxon>Ecdysozoa</taxon>
        <taxon>Arthropoda</taxon>
        <taxon>Chelicerata</taxon>
        <taxon>Arachnida</taxon>
        <taxon>Araneae</taxon>
        <taxon>Araneomorphae</taxon>
        <taxon>Entelegynae</taxon>
        <taxon>Araneoidea</taxon>
        <taxon>Araneidae</taxon>
        <taxon>Araneus</taxon>
    </lineage>
</organism>
<dbReference type="GO" id="GO:0034625">
    <property type="term" value="P:fatty acid elongation, monounsaturated fatty acid"/>
    <property type="evidence" value="ECO:0007669"/>
    <property type="project" value="TreeGrafter"/>
</dbReference>
<evidence type="ECO:0000256" key="3">
    <source>
        <dbReference type="ARBA" id="ARBA00022679"/>
    </source>
</evidence>
<keyword evidence="9 10" id="KW-0275">Fatty acid biosynthesis</keyword>
<evidence type="ECO:0000256" key="9">
    <source>
        <dbReference type="ARBA" id="ARBA00023160"/>
    </source>
</evidence>
<evidence type="ECO:0000256" key="8">
    <source>
        <dbReference type="ARBA" id="ARBA00023136"/>
    </source>
</evidence>
<comment type="catalytic activity">
    <reaction evidence="10">
        <text>a very-long-chain acyl-CoA + malonyl-CoA + H(+) = a very-long-chain 3-oxoacyl-CoA + CO2 + CoA</text>
        <dbReference type="Rhea" id="RHEA:32727"/>
        <dbReference type="ChEBI" id="CHEBI:15378"/>
        <dbReference type="ChEBI" id="CHEBI:16526"/>
        <dbReference type="ChEBI" id="CHEBI:57287"/>
        <dbReference type="ChEBI" id="CHEBI:57384"/>
        <dbReference type="ChEBI" id="CHEBI:90725"/>
        <dbReference type="ChEBI" id="CHEBI:90736"/>
        <dbReference type="EC" id="2.3.1.199"/>
    </reaction>
</comment>
<keyword evidence="8 10" id="KW-0472">Membrane</keyword>